<evidence type="ECO:0000313" key="3">
    <source>
        <dbReference type="Proteomes" id="UP000619265"/>
    </source>
</evidence>
<gene>
    <name evidence="2" type="ORF">F2P56_022013</name>
</gene>
<evidence type="ECO:0000259" key="1">
    <source>
        <dbReference type="Pfam" id="PF07106"/>
    </source>
</evidence>
<dbReference type="Proteomes" id="UP000619265">
    <property type="component" value="Unassembled WGS sequence"/>
</dbReference>
<dbReference type="EMBL" id="LIHL02000010">
    <property type="protein sequence ID" value="KAF5457942.1"/>
    <property type="molecule type" value="Genomic_DNA"/>
</dbReference>
<dbReference type="Pfam" id="PF07106">
    <property type="entry name" value="WHD_TBPIP"/>
    <property type="match status" value="1"/>
</dbReference>
<accession>A0A833X3C6</accession>
<reference evidence="2" key="2">
    <citation type="submission" date="2020-03" db="EMBL/GenBank/DDBJ databases">
        <title>Walnut 2.0.</title>
        <authorList>
            <person name="Marrano A."/>
            <person name="Britton M."/>
            <person name="Zimin A.V."/>
            <person name="Zaini P.A."/>
            <person name="Workman R."/>
            <person name="Puiu D."/>
            <person name="Bianco L."/>
            <person name="Allen B.J."/>
            <person name="Troggio M."/>
            <person name="Leslie C.A."/>
            <person name="Timp W."/>
            <person name="Dendekar A."/>
            <person name="Salzberg S.L."/>
            <person name="Neale D.B."/>
        </authorList>
    </citation>
    <scope>NUCLEOTIDE SEQUENCE</scope>
    <source>
        <tissue evidence="2">Leaves</tissue>
    </source>
</reference>
<sequence>MPLNSQNVADYLQKFNLKKVVVQKALDTLADTGEISFSRSTVSRRFTSPDKTNLTSRTTKSLIGWRKKNASLQQHLQEQRKAVGEVEGGKTRFNLGKSVNLC</sequence>
<name>A0A833X3C6_JUGRE</name>
<dbReference type="Gramene" id="Jr10_10050_p1">
    <property type="protein sequence ID" value="cds.Jr10_10050_p1"/>
    <property type="gene ID" value="Jr10_10050"/>
</dbReference>
<reference evidence="2" key="1">
    <citation type="submission" date="2015-10" db="EMBL/GenBank/DDBJ databases">
        <authorList>
            <person name="Martinez-Garcia P.J."/>
            <person name="Crepeau M.W."/>
            <person name="Puiu D."/>
            <person name="Gonzalez-Ibeas D."/>
            <person name="Whalen J."/>
            <person name="Stevens K."/>
            <person name="Paul R."/>
            <person name="Butterfield T."/>
            <person name="Britton M."/>
            <person name="Reagan R."/>
            <person name="Chakraborty S."/>
            <person name="Walawage S.L."/>
            <person name="Vasquez-Gross H.A."/>
            <person name="Cardeno C."/>
            <person name="Famula R."/>
            <person name="Pratt K."/>
            <person name="Kuruganti S."/>
            <person name="Aradhya M.K."/>
            <person name="Leslie C.A."/>
            <person name="Dandekar A.M."/>
            <person name="Salzberg S.L."/>
            <person name="Wegrzyn J.L."/>
            <person name="Langley C.H."/>
            <person name="Neale D.B."/>
        </authorList>
    </citation>
    <scope>NUCLEOTIDE SEQUENCE</scope>
    <source>
        <tissue evidence="2">Leaves</tissue>
    </source>
</reference>
<comment type="caution">
    <text evidence="2">The sequence shown here is derived from an EMBL/GenBank/DDBJ whole genome shotgun (WGS) entry which is preliminary data.</text>
</comment>
<dbReference type="InterPro" id="IPR010776">
    <property type="entry name" value="Hop2_WH_dom"/>
</dbReference>
<evidence type="ECO:0000313" key="2">
    <source>
        <dbReference type="EMBL" id="KAF5457942.1"/>
    </source>
</evidence>
<feature type="non-terminal residue" evidence="2">
    <location>
        <position position="1"/>
    </location>
</feature>
<feature type="domain" description="Homologous-pairing protein 2 winged helix" evidence="1">
    <location>
        <begin position="2"/>
        <end position="36"/>
    </location>
</feature>
<organism evidence="2 3">
    <name type="scientific">Juglans regia</name>
    <name type="common">English walnut</name>
    <dbReference type="NCBI Taxonomy" id="51240"/>
    <lineage>
        <taxon>Eukaryota</taxon>
        <taxon>Viridiplantae</taxon>
        <taxon>Streptophyta</taxon>
        <taxon>Embryophyta</taxon>
        <taxon>Tracheophyta</taxon>
        <taxon>Spermatophyta</taxon>
        <taxon>Magnoliopsida</taxon>
        <taxon>eudicotyledons</taxon>
        <taxon>Gunneridae</taxon>
        <taxon>Pentapetalae</taxon>
        <taxon>rosids</taxon>
        <taxon>fabids</taxon>
        <taxon>Fagales</taxon>
        <taxon>Juglandaceae</taxon>
        <taxon>Juglans</taxon>
    </lineage>
</organism>
<protein>
    <recommendedName>
        <fullName evidence="1">Homologous-pairing protein 2 winged helix domain-containing protein</fullName>
    </recommendedName>
</protein>
<dbReference type="AlphaFoldDB" id="A0A833X3C6"/>
<proteinExistence type="predicted"/>